<dbReference type="InterPro" id="IPR052337">
    <property type="entry name" value="SAT4-like"/>
</dbReference>
<comment type="similarity">
    <text evidence="5">Belongs to the SAT4 family.</text>
</comment>
<keyword evidence="2" id="KW-0812">Transmembrane</keyword>
<dbReference type="PANTHER" id="PTHR33048">
    <property type="entry name" value="PTH11-LIKE INTEGRAL MEMBRANE PROTEIN (AFU_ORTHOLOGUE AFUA_5G11245)"/>
    <property type="match status" value="1"/>
</dbReference>
<keyword evidence="3" id="KW-1133">Transmembrane helix</keyword>
<evidence type="ECO:0000256" key="5">
    <source>
        <dbReference type="ARBA" id="ARBA00038359"/>
    </source>
</evidence>
<feature type="domain" description="Rhodopsin" evidence="6">
    <location>
        <begin position="1"/>
        <end position="62"/>
    </location>
</feature>
<dbReference type="Proteomes" id="UP001276659">
    <property type="component" value="Unassembled WGS sequence"/>
</dbReference>
<dbReference type="PANTHER" id="PTHR33048:SF47">
    <property type="entry name" value="INTEGRAL MEMBRANE PROTEIN-RELATED"/>
    <property type="match status" value="1"/>
</dbReference>
<evidence type="ECO:0000256" key="4">
    <source>
        <dbReference type="ARBA" id="ARBA00023136"/>
    </source>
</evidence>
<dbReference type="InterPro" id="IPR049326">
    <property type="entry name" value="Rhodopsin_dom_fungi"/>
</dbReference>
<evidence type="ECO:0000259" key="6">
    <source>
        <dbReference type="Pfam" id="PF20684"/>
    </source>
</evidence>
<gene>
    <name evidence="7" type="ORF">OEA41_000554</name>
</gene>
<evidence type="ECO:0000313" key="8">
    <source>
        <dbReference type="Proteomes" id="UP001276659"/>
    </source>
</evidence>
<comment type="subcellular location">
    <subcellularLocation>
        <location evidence="1">Membrane</location>
        <topology evidence="1">Multi-pass membrane protein</topology>
    </subcellularLocation>
</comment>
<dbReference type="Pfam" id="PF20684">
    <property type="entry name" value="Fung_rhodopsin"/>
    <property type="match status" value="1"/>
</dbReference>
<dbReference type="AlphaFoldDB" id="A0AAE0DPJ6"/>
<evidence type="ECO:0000256" key="3">
    <source>
        <dbReference type="ARBA" id="ARBA00022989"/>
    </source>
</evidence>
<dbReference type="EMBL" id="JASNWA010000003">
    <property type="protein sequence ID" value="KAK3178419.1"/>
    <property type="molecule type" value="Genomic_DNA"/>
</dbReference>
<comment type="caution">
    <text evidence="7">The sequence shown here is derived from an EMBL/GenBank/DDBJ whole genome shotgun (WGS) entry which is preliminary data.</text>
</comment>
<name>A0AAE0DPJ6_9LECA</name>
<evidence type="ECO:0000256" key="1">
    <source>
        <dbReference type="ARBA" id="ARBA00004141"/>
    </source>
</evidence>
<accession>A0AAE0DPJ6</accession>
<reference evidence="7" key="1">
    <citation type="submission" date="2022-11" db="EMBL/GenBank/DDBJ databases">
        <title>Chromosomal genome sequence assembly and mating type (MAT) locus characterization of the leprose asexual lichenized fungus Lepraria neglecta (Nyl.) Erichsen.</title>
        <authorList>
            <person name="Allen J.L."/>
            <person name="Pfeffer B."/>
        </authorList>
    </citation>
    <scope>NUCLEOTIDE SEQUENCE</scope>
    <source>
        <strain evidence="7">Allen 5258</strain>
    </source>
</reference>
<proteinExistence type="inferred from homology"/>
<protein>
    <recommendedName>
        <fullName evidence="6">Rhodopsin domain-containing protein</fullName>
    </recommendedName>
</protein>
<keyword evidence="8" id="KW-1185">Reference proteome</keyword>
<dbReference type="GO" id="GO:0016020">
    <property type="term" value="C:membrane"/>
    <property type="evidence" value="ECO:0007669"/>
    <property type="project" value="UniProtKB-SubCell"/>
</dbReference>
<keyword evidence="4" id="KW-0472">Membrane</keyword>
<sequence length="156" mass="17404">MAIFATGIFVIATTIVRQIQVVKTVGGTDSTYFSCNSDMWLVIEVNVSIICGCMPTLKPLLRHTIWRKETKNSRGSNYDHKSHSIPKVFNPRKSNRDTLMDASYIELGPPRTNRDVHITADDSFMKTSSLDQDNGGIVKTDTFGQVVHYKGHEGSP</sequence>
<evidence type="ECO:0000256" key="2">
    <source>
        <dbReference type="ARBA" id="ARBA00022692"/>
    </source>
</evidence>
<organism evidence="7 8">
    <name type="scientific">Lepraria neglecta</name>
    <dbReference type="NCBI Taxonomy" id="209136"/>
    <lineage>
        <taxon>Eukaryota</taxon>
        <taxon>Fungi</taxon>
        <taxon>Dikarya</taxon>
        <taxon>Ascomycota</taxon>
        <taxon>Pezizomycotina</taxon>
        <taxon>Lecanoromycetes</taxon>
        <taxon>OSLEUM clade</taxon>
        <taxon>Lecanoromycetidae</taxon>
        <taxon>Lecanorales</taxon>
        <taxon>Lecanorineae</taxon>
        <taxon>Stereocaulaceae</taxon>
        <taxon>Lepraria</taxon>
    </lineage>
</organism>
<evidence type="ECO:0000313" key="7">
    <source>
        <dbReference type="EMBL" id="KAK3178419.1"/>
    </source>
</evidence>